<reference evidence="2 3" key="2">
    <citation type="submission" date="2020-07" db="EMBL/GenBank/DDBJ databases">
        <title>Genome assembly of wild tea tree DASZ reveals pedigree and selection history of tea varieties.</title>
        <authorList>
            <person name="Zhang W."/>
        </authorList>
    </citation>
    <scope>NUCLEOTIDE SEQUENCE [LARGE SCALE GENOMIC DNA]</scope>
    <source>
        <strain evidence="3">cv. G240</strain>
        <tissue evidence="2">Leaf</tissue>
    </source>
</reference>
<reference evidence="3" key="1">
    <citation type="journal article" date="2020" name="Nat. Commun.">
        <title>Genome assembly of wild tea tree DASZ reveals pedigree and selection history of tea varieties.</title>
        <authorList>
            <person name="Zhang W."/>
            <person name="Zhang Y."/>
            <person name="Qiu H."/>
            <person name="Guo Y."/>
            <person name="Wan H."/>
            <person name="Zhang X."/>
            <person name="Scossa F."/>
            <person name="Alseekh S."/>
            <person name="Zhang Q."/>
            <person name="Wang P."/>
            <person name="Xu L."/>
            <person name="Schmidt M.H."/>
            <person name="Jia X."/>
            <person name="Li D."/>
            <person name="Zhu A."/>
            <person name="Guo F."/>
            <person name="Chen W."/>
            <person name="Ni D."/>
            <person name="Usadel B."/>
            <person name="Fernie A.R."/>
            <person name="Wen W."/>
        </authorList>
    </citation>
    <scope>NUCLEOTIDE SEQUENCE [LARGE SCALE GENOMIC DNA]</scope>
    <source>
        <strain evidence="3">cv. G240</strain>
    </source>
</reference>
<keyword evidence="3" id="KW-1185">Reference proteome</keyword>
<feature type="compositionally biased region" description="Polar residues" evidence="1">
    <location>
        <begin position="49"/>
        <end position="70"/>
    </location>
</feature>
<gene>
    <name evidence="2" type="ORF">HYC85_028367</name>
</gene>
<evidence type="ECO:0000313" key="3">
    <source>
        <dbReference type="Proteomes" id="UP000593564"/>
    </source>
</evidence>
<evidence type="ECO:0000313" key="2">
    <source>
        <dbReference type="EMBL" id="KAF5932196.1"/>
    </source>
</evidence>
<dbReference type="EMBL" id="JACBKZ010000014">
    <property type="protein sequence ID" value="KAF5932196.1"/>
    <property type="molecule type" value="Genomic_DNA"/>
</dbReference>
<proteinExistence type="predicted"/>
<dbReference type="Proteomes" id="UP000593564">
    <property type="component" value="Unassembled WGS sequence"/>
</dbReference>
<comment type="caution">
    <text evidence="2">The sequence shown here is derived from an EMBL/GenBank/DDBJ whole genome shotgun (WGS) entry which is preliminary data.</text>
</comment>
<protein>
    <submittedName>
        <fullName evidence="2">Uncharacterized protein</fullName>
    </submittedName>
</protein>
<evidence type="ECO:0000256" key="1">
    <source>
        <dbReference type="SAM" id="MobiDB-lite"/>
    </source>
</evidence>
<dbReference type="AlphaFoldDB" id="A0A7J7FZ00"/>
<name>A0A7J7FZ00_CAMSI</name>
<feature type="region of interest" description="Disordered" evidence="1">
    <location>
        <begin position="1"/>
        <end position="70"/>
    </location>
</feature>
<organism evidence="2 3">
    <name type="scientific">Camellia sinensis</name>
    <name type="common">Tea plant</name>
    <name type="synonym">Thea sinensis</name>
    <dbReference type="NCBI Taxonomy" id="4442"/>
    <lineage>
        <taxon>Eukaryota</taxon>
        <taxon>Viridiplantae</taxon>
        <taxon>Streptophyta</taxon>
        <taxon>Embryophyta</taxon>
        <taxon>Tracheophyta</taxon>
        <taxon>Spermatophyta</taxon>
        <taxon>Magnoliopsida</taxon>
        <taxon>eudicotyledons</taxon>
        <taxon>Gunneridae</taxon>
        <taxon>Pentapetalae</taxon>
        <taxon>asterids</taxon>
        <taxon>Ericales</taxon>
        <taxon>Theaceae</taxon>
        <taxon>Camellia</taxon>
    </lineage>
</organism>
<accession>A0A7J7FZ00</accession>
<sequence length="70" mass="7822">MKLAEQQKKRHLSSSHHENTFNRPSKRGGHGYGSVKSSSAYQKNREHPTPTQSISNQRHGQSSGTSSQFT</sequence>